<reference evidence="2" key="1">
    <citation type="submission" date="2022-11" db="UniProtKB">
        <authorList>
            <consortium name="WormBaseParasite"/>
        </authorList>
    </citation>
    <scope>IDENTIFICATION</scope>
</reference>
<name>A0A914CPQ6_9BILA</name>
<evidence type="ECO:0000313" key="2">
    <source>
        <dbReference type="WBParaSite" id="ACRNAN_scaffold1292.g8055.t1"/>
    </source>
</evidence>
<accession>A0A914CPQ6</accession>
<proteinExistence type="predicted"/>
<protein>
    <submittedName>
        <fullName evidence="2">Uncharacterized protein</fullName>
    </submittedName>
</protein>
<dbReference type="AlphaFoldDB" id="A0A914CPQ6"/>
<sequence>MILIGAAYGFYIITSDDGIDSLDKASYPYQTAYLVDMGDESDDDEDALNSLINREPEPAIQLLSQDDLEYMDRANRLQNSLRNKRAIIELADEYNQNILPDDLDGIRLVRSSLPQEHPQDYSMPAHYLPFQKRVPMSYIVIE</sequence>
<evidence type="ECO:0000313" key="1">
    <source>
        <dbReference type="Proteomes" id="UP000887540"/>
    </source>
</evidence>
<keyword evidence="1" id="KW-1185">Reference proteome</keyword>
<dbReference type="WBParaSite" id="ACRNAN_scaffold1292.g8055.t1">
    <property type="protein sequence ID" value="ACRNAN_scaffold1292.g8055.t1"/>
    <property type="gene ID" value="ACRNAN_scaffold1292.g8055"/>
</dbReference>
<organism evidence="1 2">
    <name type="scientific">Acrobeloides nanus</name>
    <dbReference type="NCBI Taxonomy" id="290746"/>
    <lineage>
        <taxon>Eukaryota</taxon>
        <taxon>Metazoa</taxon>
        <taxon>Ecdysozoa</taxon>
        <taxon>Nematoda</taxon>
        <taxon>Chromadorea</taxon>
        <taxon>Rhabditida</taxon>
        <taxon>Tylenchina</taxon>
        <taxon>Cephalobomorpha</taxon>
        <taxon>Cephaloboidea</taxon>
        <taxon>Cephalobidae</taxon>
        <taxon>Acrobeloides</taxon>
    </lineage>
</organism>
<dbReference type="Proteomes" id="UP000887540">
    <property type="component" value="Unplaced"/>
</dbReference>